<keyword evidence="4 6" id="KW-1133">Transmembrane helix</keyword>
<dbReference type="AlphaFoldDB" id="A0A6L9MDE6"/>
<keyword evidence="3 6" id="KW-0812">Transmembrane</keyword>
<feature type="transmembrane region" description="Helical" evidence="6">
    <location>
        <begin position="50"/>
        <end position="71"/>
    </location>
</feature>
<comment type="subcellular location">
    <subcellularLocation>
        <location evidence="1">Cell membrane</location>
        <topology evidence="1">Multi-pass membrane protein</topology>
    </subcellularLocation>
</comment>
<reference evidence="8 9" key="1">
    <citation type="submission" date="2020-01" db="EMBL/GenBank/DDBJ databases">
        <title>Genomes of bacteria type strains.</title>
        <authorList>
            <person name="Chen J."/>
            <person name="Zhu S."/>
            <person name="Chen J."/>
        </authorList>
    </citation>
    <scope>NUCLEOTIDE SEQUENCE [LARGE SCALE GENOMIC DNA]</scope>
    <source>
        <strain evidence="8 9">KCTC 52919</strain>
    </source>
</reference>
<dbReference type="PANTHER" id="PTHR42709">
    <property type="entry name" value="ALKALINE PHOSPHATASE LIKE PROTEIN"/>
    <property type="match status" value="1"/>
</dbReference>
<evidence type="ECO:0000256" key="4">
    <source>
        <dbReference type="ARBA" id="ARBA00022989"/>
    </source>
</evidence>
<dbReference type="Proteomes" id="UP000476332">
    <property type="component" value="Unassembled WGS sequence"/>
</dbReference>
<dbReference type="InterPro" id="IPR032816">
    <property type="entry name" value="VTT_dom"/>
</dbReference>
<evidence type="ECO:0000259" key="7">
    <source>
        <dbReference type="Pfam" id="PF09335"/>
    </source>
</evidence>
<evidence type="ECO:0000256" key="5">
    <source>
        <dbReference type="ARBA" id="ARBA00023136"/>
    </source>
</evidence>
<dbReference type="InterPro" id="IPR051311">
    <property type="entry name" value="DedA_domain"/>
</dbReference>
<evidence type="ECO:0000256" key="3">
    <source>
        <dbReference type="ARBA" id="ARBA00022692"/>
    </source>
</evidence>
<keyword evidence="9" id="KW-1185">Reference proteome</keyword>
<dbReference type="Pfam" id="PF09335">
    <property type="entry name" value="VTT_dom"/>
    <property type="match status" value="1"/>
</dbReference>
<feature type="transmembrane region" description="Helical" evidence="6">
    <location>
        <begin position="172"/>
        <end position="190"/>
    </location>
</feature>
<evidence type="ECO:0000256" key="1">
    <source>
        <dbReference type="ARBA" id="ARBA00004651"/>
    </source>
</evidence>
<sequence>MDVFVKTMMDSFGPFGIAMLMFLENIFPPIPSELIMPLAGYEAAAGRMSIVAVIVAGTIGSLAGVVPWYYAGRLMGGVRLKRLAARHGRWMTLSPGDVDTANDWFGRHGVAAVLFGRLVPTVRTLISVPAGIARMSIGTFLIFSAIGSAIWTALLAFAGYLLGQNYEAVEGYVGPVSNTVLVVIVVFYVYRVVTFERAHASEFKPGDGKA</sequence>
<dbReference type="GO" id="GO:0005886">
    <property type="term" value="C:plasma membrane"/>
    <property type="evidence" value="ECO:0007669"/>
    <property type="project" value="UniProtKB-SubCell"/>
</dbReference>
<keyword evidence="2" id="KW-1003">Cell membrane</keyword>
<dbReference type="EMBL" id="JAAAMJ010000001">
    <property type="protein sequence ID" value="NDV85572.1"/>
    <property type="molecule type" value="Genomic_DNA"/>
</dbReference>
<accession>A0A6L9MDE6</accession>
<proteinExistence type="predicted"/>
<name>A0A6L9MDE6_9HYPH</name>
<gene>
    <name evidence="8" type="ORF">GTW51_02550</name>
</gene>
<feature type="transmembrane region" description="Helical" evidence="6">
    <location>
        <begin position="140"/>
        <end position="160"/>
    </location>
</feature>
<protein>
    <submittedName>
        <fullName evidence="8">DedA family protein</fullName>
    </submittedName>
</protein>
<keyword evidence="5 6" id="KW-0472">Membrane</keyword>
<dbReference type="PANTHER" id="PTHR42709:SF6">
    <property type="entry name" value="UNDECAPRENYL PHOSPHATE TRANSPORTER A"/>
    <property type="match status" value="1"/>
</dbReference>
<dbReference type="RefSeq" id="WP_163042288.1">
    <property type="nucleotide sequence ID" value="NZ_JAAAMJ010000001.1"/>
</dbReference>
<comment type="caution">
    <text evidence="8">The sequence shown here is derived from an EMBL/GenBank/DDBJ whole genome shotgun (WGS) entry which is preliminary data.</text>
</comment>
<evidence type="ECO:0000256" key="6">
    <source>
        <dbReference type="SAM" id="Phobius"/>
    </source>
</evidence>
<evidence type="ECO:0000256" key="2">
    <source>
        <dbReference type="ARBA" id="ARBA00022475"/>
    </source>
</evidence>
<feature type="transmembrane region" description="Helical" evidence="6">
    <location>
        <begin position="12"/>
        <end position="30"/>
    </location>
</feature>
<feature type="domain" description="VTT" evidence="7">
    <location>
        <begin position="31"/>
        <end position="160"/>
    </location>
</feature>
<evidence type="ECO:0000313" key="8">
    <source>
        <dbReference type="EMBL" id="NDV85572.1"/>
    </source>
</evidence>
<organism evidence="8 9">
    <name type="scientific">Aurantimonas aggregata</name>
    <dbReference type="NCBI Taxonomy" id="2047720"/>
    <lineage>
        <taxon>Bacteria</taxon>
        <taxon>Pseudomonadati</taxon>
        <taxon>Pseudomonadota</taxon>
        <taxon>Alphaproteobacteria</taxon>
        <taxon>Hyphomicrobiales</taxon>
        <taxon>Aurantimonadaceae</taxon>
        <taxon>Aurantimonas</taxon>
    </lineage>
</organism>
<evidence type="ECO:0000313" key="9">
    <source>
        <dbReference type="Proteomes" id="UP000476332"/>
    </source>
</evidence>